<evidence type="ECO:0000259" key="2">
    <source>
        <dbReference type="Pfam" id="PF12146"/>
    </source>
</evidence>
<dbReference type="EC" id="3.4.-.-" evidence="3"/>
<dbReference type="SUPFAM" id="SSF53474">
    <property type="entry name" value="alpha/beta-Hydrolases"/>
    <property type="match status" value="1"/>
</dbReference>
<feature type="signal peptide" evidence="1">
    <location>
        <begin position="1"/>
        <end position="26"/>
    </location>
</feature>
<name>A0ABV4U9I6_9BACT</name>
<protein>
    <submittedName>
        <fullName evidence="3">Alpha/beta hydrolase family protein</fullName>
        <ecNumber evidence="3">3.4.-.-</ecNumber>
    </submittedName>
</protein>
<keyword evidence="4" id="KW-1185">Reference proteome</keyword>
<gene>
    <name evidence="3" type="ORF">ACERK3_14380</name>
</gene>
<dbReference type="EMBL" id="JBGUBD010000009">
    <property type="protein sequence ID" value="MFA9479472.1"/>
    <property type="molecule type" value="Genomic_DNA"/>
</dbReference>
<comment type="caution">
    <text evidence="3">The sequence shown here is derived from an EMBL/GenBank/DDBJ whole genome shotgun (WGS) entry which is preliminary data.</text>
</comment>
<dbReference type="RefSeq" id="WP_425346395.1">
    <property type="nucleotide sequence ID" value="NZ_JBGUBD010000009.1"/>
</dbReference>
<evidence type="ECO:0000313" key="3">
    <source>
        <dbReference type="EMBL" id="MFA9479472.1"/>
    </source>
</evidence>
<dbReference type="GO" id="GO:0016787">
    <property type="term" value="F:hydrolase activity"/>
    <property type="evidence" value="ECO:0007669"/>
    <property type="project" value="UniProtKB-KW"/>
</dbReference>
<accession>A0ABV4U9I6</accession>
<dbReference type="InterPro" id="IPR022742">
    <property type="entry name" value="Hydrolase_4"/>
</dbReference>
<keyword evidence="3" id="KW-0378">Hydrolase</keyword>
<feature type="chain" id="PRO_5047026798" evidence="1">
    <location>
        <begin position="27"/>
        <end position="335"/>
    </location>
</feature>
<keyword evidence="1" id="KW-0732">Signal</keyword>
<proteinExistence type="predicted"/>
<feature type="domain" description="Serine aminopeptidase S33" evidence="2">
    <location>
        <begin position="109"/>
        <end position="209"/>
    </location>
</feature>
<sequence length="335" mass="36381">MMLLLTLRRVLVSGCALLLCSSLATADTYTARDTLGPLHDDRAAAARLLERVYWEATSFELTVGPSELADEGDAVVRYPSPLPSGNSRMDTVAMLWFKARDASGELLDEPAPAVVLIHSMHGRLLFSKTIARAFSRQGLHAFIMQMPGYGERSEPGMSGVVAVFENASQAAADARRARDAVAVLPQVADGPIALQATSLGGFIASVAASLDDAFNPVMLALTGGNGWDVLHKGDRDALAARRRLAEYGYTGDTLRERLDLMEPLHVAHRLDPDRTWLYSGRHDTVIPPANADALAEAIGLDESHHRRLNADHYSAILQLPVLIQEMVQLVRNADR</sequence>
<evidence type="ECO:0000313" key="4">
    <source>
        <dbReference type="Proteomes" id="UP001575105"/>
    </source>
</evidence>
<organism evidence="3 4">
    <name type="scientific">Natronomicrosphaera hydrolytica</name>
    <dbReference type="NCBI Taxonomy" id="3242702"/>
    <lineage>
        <taxon>Bacteria</taxon>
        <taxon>Pseudomonadati</taxon>
        <taxon>Planctomycetota</taxon>
        <taxon>Phycisphaerae</taxon>
        <taxon>Phycisphaerales</taxon>
        <taxon>Phycisphaeraceae</taxon>
        <taxon>Natronomicrosphaera</taxon>
    </lineage>
</organism>
<dbReference type="Proteomes" id="UP001575105">
    <property type="component" value="Unassembled WGS sequence"/>
</dbReference>
<evidence type="ECO:0000256" key="1">
    <source>
        <dbReference type="SAM" id="SignalP"/>
    </source>
</evidence>
<reference evidence="3 4" key="1">
    <citation type="submission" date="2024-08" db="EMBL/GenBank/DDBJ databases">
        <title>Whole-genome sequencing of halo(alkali)philic microorganisms from hypersaline lakes.</title>
        <authorList>
            <person name="Sorokin D.Y."/>
            <person name="Merkel A.Y."/>
            <person name="Messina E."/>
            <person name="Yakimov M."/>
        </authorList>
    </citation>
    <scope>NUCLEOTIDE SEQUENCE [LARGE SCALE GENOMIC DNA]</scope>
    <source>
        <strain evidence="3 4">AB-hyl4</strain>
    </source>
</reference>
<dbReference type="InterPro" id="IPR029058">
    <property type="entry name" value="AB_hydrolase_fold"/>
</dbReference>
<dbReference type="Pfam" id="PF12146">
    <property type="entry name" value="Hydrolase_4"/>
    <property type="match status" value="1"/>
</dbReference>
<dbReference type="Gene3D" id="3.40.50.1820">
    <property type="entry name" value="alpha/beta hydrolase"/>
    <property type="match status" value="1"/>
</dbReference>